<organism evidence="2 3">
    <name type="scientific">Pleurodeles waltl</name>
    <name type="common">Iberian ribbed newt</name>
    <dbReference type="NCBI Taxonomy" id="8319"/>
    <lineage>
        <taxon>Eukaryota</taxon>
        <taxon>Metazoa</taxon>
        <taxon>Chordata</taxon>
        <taxon>Craniata</taxon>
        <taxon>Vertebrata</taxon>
        <taxon>Euteleostomi</taxon>
        <taxon>Amphibia</taxon>
        <taxon>Batrachia</taxon>
        <taxon>Caudata</taxon>
        <taxon>Salamandroidea</taxon>
        <taxon>Salamandridae</taxon>
        <taxon>Pleurodelinae</taxon>
        <taxon>Pleurodeles</taxon>
    </lineage>
</organism>
<feature type="region of interest" description="Disordered" evidence="1">
    <location>
        <begin position="1"/>
        <end position="24"/>
    </location>
</feature>
<dbReference type="Proteomes" id="UP001066276">
    <property type="component" value="Chromosome 9"/>
</dbReference>
<protein>
    <submittedName>
        <fullName evidence="2">Uncharacterized protein</fullName>
    </submittedName>
</protein>
<sequence length="100" mass="11107">MDIWSGSRHSECGRGGGGFSTLDPREEQLVPWTAWWVARRTLRGPQSNNLLGAPFPPTIASGSYLEEAAWDRIWLEKWTCVGTGPGVLLQDDSEEGSCWE</sequence>
<evidence type="ECO:0000313" key="3">
    <source>
        <dbReference type="Proteomes" id="UP001066276"/>
    </source>
</evidence>
<evidence type="ECO:0000256" key="1">
    <source>
        <dbReference type="SAM" id="MobiDB-lite"/>
    </source>
</evidence>
<comment type="caution">
    <text evidence="2">The sequence shown here is derived from an EMBL/GenBank/DDBJ whole genome shotgun (WGS) entry which is preliminary data.</text>
</comment>
<proteinExistence type="predicted"/>
<gene>
    <name evidence="2" type="ORF">NDU88_000127</name>
</gene>
<evidence type="ECO:0000313" key="2">
    <source>
        <dbReference type="EMBL" id="KAJ1102683.1"/>
    </source>
</evidence>
<dbReference type="EMBL" id="JANPWB010000013">
    <property type="protein sequence ID" value="KAJ1102683.1"/>
    <property type="molecule type" value="Genomic_DNA"/>
</dbReference>
<accession>A0AAV7MGV5</accession>
<reference evidence="2" key="1">
    <citation type="journal article" date="2022" name="bioRxiv">
        <title>Sequencing and chromosome-scale assembly of the giantPleurodeles waltlgenome.</title>
        <authorList>
            <person name="Brown T."/>
            <person name="Elewa A."/>
            <person name="Iarovenko S."/>
            <person name="Subramanian E."/>
            <person name="Araus A.J."/>
            <person name="Petzold A."/>
            <person name="Susuki M."/>
            <person name="Suzuki K.-i.T."/>
            <person name="Hayashi T."/>
            <person name="Toyoda A."/>
            <person name="Oliveira C."/>
            <person name="Osipova E."/>
            <person name="Leigh N.D."/>
            <person name="Simon A."/>
            <person name="Yun M.H."/>
        </authorList>
    </citation>
    <scope>NUCLEOTIDE SEQUENCE</scope>
    <source>
        <strain evidence="2">20211129_DDA</strain>
        <tissue evidence="2">Liver</tissue>
    </source>
</reference>
<dbReference type="AlphaFoldDB" id="A0AAV7MGV5"/>
<keyword evidence="3" id="KW-1185">Reference proteome</keyword>
<name>A0AAV7MGV5_PLEWA</name>